<accession>A0ACC0AYV4</accession>
<evidence type="ECO:0000313" key="1">
    <source>
        <dbReference type="EMBL" id="KAI5665632.1"/>
    </source>
</evidence>
<keyword evidence="2" id="KW-1185">Reference proteome</keyword>
<gene>
    <name evidence="1" type="ORF">M9H77_15485</name>
</gene>
<dbReference type="EMBL" id="CM044704">
    <property type="protein sequence ID" value="KAI5665632.1"/>
    <property type="molecule type" value="Genomic_DNA"/>
</dbReference>
<evidence type="ECO:0000313" key="2">
    <source>
        <dbReference type="Proteomes" id="UP001060085"/>
    </source>
</evidence>
<organism evidence="1 2">
    <name type="scientific">Catharanthus roseus</name>
    <name type="common">Madagascar periwinkle</name>
    <name type="synonym">Vinca rosea</name>
    <dbReference type="NCBI Taxonomy" id="4058"/>
    <lineage>
        <taxon>Eukaryota</taxon>
        <taxon>Viridiplantae</taxon>
        <taxon>Streptophyta</taxon>
        <taxon>Embryophyta</taxon>
        <taxon>Tracheophyta</taxon>
        <taxon>Spermatophyta</taxon>
        <taxon>Magnoliopsida</taxon>
        <taxon>eudicotyledons</taxon>
        <taxon>Gunneridae</taxon>
        <taxon>Pentapetalae</taxon>
        <taxon>asterids</taxon>
        <taxon>lamiids</taxon>
        <taxon>Gentianales</taxon>
        <taxon>Apocynaceae</taxon>
        <taxon>Rauvolfioideae</taxon>
        <taxon>Vinceae</taxon>
        <taxon>Catharanthinae</taxon>
        <taxon>Catharanthus</taxon>
    </lineage>
</organism>
<sequence length="354" mass="38103">MYLGGHIVEVAGLSPDITEKEVMEFFSYCGEIERLETIRVSEHTSNAYVSFKDAYALKTAICLSGARIGDRCVSISAIEAQIDESDAGSDDTLKAEKGSSSGETNTNQLSSSPPGEAATMEQVVNTMISKGFELSKDALTKAKQLDEEYHISSAAAAKAADLSKRTGLTDKINSGMEAAKSVDEKYNVSAITMSVASFTGKAAVATANAAINTRCFGKGALWVSGQFNWKMKGAAAGHSAFTVGQNIILFRGWNANSVSYEVVVAIRGEPARLSSVISADQKEVGPPETCTTFGSYIGSLILINLKFSPNFLLRPTTYSVSTKESIILMKMIERVKLILKIIISHIFFYIYNSI</sequence>
<proteinExistence type="predicted"/>
<protein>
    <submittedName>
        <fullName evidence="1">Uncharacterized protein</fullName>
    </submittedName>
</protein>
<reference evidence="2" key="1">
    <citation type="journal article" date="2023" name="Nat. Plants">
        <title>Single-cell RNA sequencing provides a high-resolution roadmap for understanding the multicellular compartmentation of specialized metabolism.</title>
        <authorList>
            <person name="Sun S."/>
            <person name="Shen X."/>
            <person name="Li Y."/>
            <person name="Li Y."/>
            <person name="Wang S."/>
            <person name="Li R."/>
            <person name="Zhang H."/>
            <person name="Shen G."/>
            <person name="Guo B."/>
            <person name="Wei J."/>
            <person name="Xu J."/>
            <person name="St-Pierre B."/>
            <person name="Chen S."/>
            <person name="Sun C."/>
        </authorList>
    </citation>
    <scope>NUCLEOTIDE SEQUENCE [LARGE SCALE GENOMIC DNA]</scope>
</reference>
<comment type="caution">
    <text evidence="1">The sequence shown here is derived from an EMBL/GenBank/DDBJ whole genome shotgun (WGS) entry which is preliminary data.</text>
</comment>
<name>A0ACC0AYV4_CATRO</name>
<dbReference type="Proteomes" id="UP001060085">
    <property type="component" value="Linkage Group LG04"/>
</dbReference>